<evidence type="ECO:0000313" key="2">
    <source>
        <dbReference type="Proteomes" id="UP000692954"/>
    </source>
</evidence>
<proteinExistence type="predicted"/>
<reference evidence="1" key="1">
    <citation type="submission" date="2021-01" db="EMBL/GenBank/DDBJ databases">
        <authorList>
            <consortium name="Genoscope - CEA"/>
            <person name="William W."/>
        </authorList>
    </citation>
    <scope>NUCLEOTIDE SEQUENCE</scope>
</reference>
<evidence type="ECO:0000313" key="1">
    <source>
        <dbReference type="EMBL" id="CAD8082499.1"/>
    </source>
</evidence>
<protein>
    <submittedName>
        <fullName evidence="1">Uncharacterized protein</fullName>
    </submittedName>
</protein>
<dbReference type="AlphaFoldDB" id="A0A8S1MS13"/>
<accession>A0A8S1MS13</accession>
<keyword evidence="2" id="KW-1185">Reference proteome</keyword>
<comment type="caution">
    <text evidence="1">The sequence shown here is derived from an EMBL/GenBank/DDBJ whole genome shotgun (WGS) entry which is preliminary data.</text>
</comment>
<dbReference type="EMBL" id="CAJJDN010000043">
    <property type="protein sequence ID" value="CAD8082499.1"/>
    <property type="molecule type" value="Genomic_DNA"/>
</dbReference>
<name>A0A8S1MS13_9CILI</name>
<sequence>MGILQASKNACQLVQIEPNEVIFQSNQLLFESSQKDFQNVGQNNYSLITEIVKIPNRFEGRLISSLIIESINIGSKFGKLFCQLIKHQDYFINCIRDINFYGDGNEQFDFSNSFTVNLPIDQAEVGEEFFHQNFVEFLIFCFDNNYLKIHSINIENNESLKYEFQIIYQLDDKCRKKYFQKDLNYFFIAFYQCSFWGIVSIKDYLISDILNKYSFQNFVNVSETNIYNVQFCNQQKYSQIGLYLIIENGYFELIIDDQQVVQNYLQFYEQDVKFREIIFGQYCQIVLNIIHLQSSNKTKIQQESFSDEFEGTPLDIQLFYEALFVQYQNELLVIYNKYFRQNIKINDSHFVFYDKFNLIQQVDQISKQIYIYKFSFPRNILKPSKQYIYLTSSQFRSQIQTVDCIEVKKVVPQTFGQFKIIIFENQCQKQVDFLYSKAGLYNQQDLKEFYQNETLLKISDRITIKNKKFEQFTYVLFLFQRITALHFKIRQQLSYIKLFFNKLYQNKHRYFSNIIQFNGHDNYILILKSYRTSAKREKIFQIYQHQWIKQDSIRMKVKSQVLRMIQFQELLLVFTQDYQDSCIMNIKFARVFFYEDMFKILYQIFYQEILEKDKIENDQTEAFFYQQNNPSFIQYQQQIIAIRNKKYNTYKTNNIQIIILKLMIKDFYYFLGLHLYNNDIIEHYFDLEQISIFNNYTLLGYELIRPLKYEIQNQYLAIGIKNGSDKFIQVFEIYFTKPFKLVNNNSSSKIINYFFMI</sequence>
<gene>
    <name evidence="1" type="ORF">PSON_ATCC_30995.1.T0430230</name>
</gene>
<organism evidence="1 2">
    <name type="scientific">Paramecium sonneborni</name>
    <dbReference type="NCBI Taxonomy" id="65129"/>
    <lineage>
        <taxon>Eukaryota</taxon>
        <taxon>Sar</taxon>
        <taxon>Alveolata</taxon>
        <taxon>Ciliophora</taxon>
        <taxon>Intramacronucleata</taxon>
        <taxon>Oligohymenophorea</taxon>
        <taxon>Peniculida</taxon>
        <taxon>Parameciidae</taxon>
        <taxon>Paramecium</taxon>
    </lineage>
</organism>
<dbReference type="Proteomes" id="UP000692954">
    <property type="component" value="Unassembled WGS sequence"/>
</dbReference>